<evidence type="ECO:0000313" key="2">
    <source>
        <dbReference type="EMBL" id="PHT89031.1"/>
    </source>
</evidence>
<comment type="caution">
    <text evidence="2">The sequence shown here is derived from an EMBL/GenBank/DDBJ whole genome shotgun (WGS) entry which is preliminary data.</text>
</comment>
<dbReference type="EMBL" id="AYRZ02000002">
    <property type="protein sequence ID" value="PHT89031.1"/>
    <property type="molecule type" value="Genomic_DNA"/>
</dbReference>
<reference evidence="2 3" key="2">
    <citation type="journal article" date="2017" name="Genome Biol.">
        <title>New reference genome sequences of hot pepper reveal the massive evolution of plant disease-resistance genes by retroduplication.</title>
        <authorList>
            <person name="Kim S."/>
            <person name="Park J."/>
            <person name="Yeom S.I."/>
            <person name="Kim Y.M."/>
            <person name="Seo E."/>
            <person name="Kim K.T."/>
            <person name="Kim M.S."/>
            <person name="Lee J.M."/>
            <person name="Cheong K."/>
            <person name="Shin H.S."/>
            <person name="Kim S.B."/>
            <person name="Han K."/>
            <person name="Lee J."/>
            <person name="Park M."/>
            <person name="Lee H.A."/>
            <person name="Lee H.Y."/>
            <person name="Lee Y."/>
            <person name="Oh S."/>
            <person name="Lee J.H."/>
            <person name="Choi E."/>
            <person name="Choi E."/>
            <person name="Lee S.E."/>
            <person name="Jeon J."/>
            <person name="Kim H."/>
            <person name="Choi G."/>
            <person name="Song H."/>
            <person name="Lee J."/>
            <person name="Lee S.C."/>
            <person name="Kwon J.K."/>
            <person name="Lee H.Y."/>
            <person name="Koo N."/>
            <person name="Hong Y."/>
            <person name="Kim R.W."/>
            <person name="Kang W.H."/>
            <person name="Huh J.H."/>
            <person name="Kang B.C."/>
            <person name="Yang T.J."/>
            <person name="Lee Y.H."/>
            <person name="Bennetzen J.L."/>
            <person name="Choi D."/>
        </authorList>
    </citation>
    <scope>NUCLEOTIDE SEQUENCE [LARGE SCALE GENOMIC DNA]</scope>
    <source>
        <strain evidence="3">cv. CM334</strain>
    </source>
</reference>
<accession>A0A2G3A4B7</accession>
<reference evidence="2 3" key="1">
    <citation type="journal article" date="2014" name="Nat. Genet.">
        <title>Genome sequence of the hot pepper provides insights into the evolution of pungency in Capsicum species.</title>
        <authorList>
            <person name="Kim S."/>
            <person name="Park M."/>
            <person name="Yeom S.I."/>
            <person name="Kim Y.M."/>
            <person name="Lee J.M."/>
            <person name="Lee H.A."/>
            <person name="Seo E."/>
            <person name="Choi J."/>
            <person name="Cheong K."/>
            <person name="Kim K.T."/>
            <person name="Jung K."/>
            <person name="Lee G.W."/>
            <person name="Oh S.K."/>
            <person name="Bae C."/>
            <person name="Kim S.B."/>
            <person name="Lee H.Y."/>
            <person name="Kim S.Y."/>
            <person name="Kim M.S."/>
            <person name="Kang B.C."/>
            <person name="Jo Y.D."/>
            <person name="Yang H.B."/>
            <person name="Jeong H.J."/>
            <person name="Kang W.H."/>
            <person name="Kwon J.K."/>
            <person name="Shin C."/>
            <person name="Lim J.Y."/>
            <person name="Park J.H."/>
            <person name="Huh J.H."/>
            <person name="Kim J.S."/>
            <person name="Kim B.D."/>
            <person name="Cohen O."/>
            <person name="Paran I."/>
            <person name="Suh M.C."/>
            <person name="Lee S.B."/>
            <person name="Kim Y.K."/>
            <person name="Shin Y."/>
            <person name="Noh S.J."/>
            <person name="Park J."/>
            <person name="Seo Y.S."/>
            <person name="Kwon S.Y."/>
            <person name="Kim H.A."/>
            <person name="Park J.M."/>
            <person name="Kim H.J."/>
            <person name="Choi S.B."/>
            <person name="Bosland P.W."/>
            <person name="Reeves G."/>
            <person name="Jo S.H."/>
            <person name="Lee B.W."/>
            <person name="Cho H.T."/>
            <person name="Choi H.S."/>
            <person name="Lee M.S."/>
            <person name="Yu Y."/>
            <person name="Do Choi Y."/>
            <person name="Park B.S."/>
            <person name="van Deynze A."/>
            <person name="Ashrafi H."/>
            <person name="Hill T."/>
            <person name="Kim W.T."/>
            <person name="Pai H.S."/>
            <person name="Ahn H.K."/>
            <person name="Yeam I."/>
            <person name="Giovannoni J.J."/>
            <person name="Rose J.K."/>
            <person name="Sorensen I."/>
            <person name="Lee S.J."/>
            <person name="Kim R.W."/>
            <person name="Choi I.Y."/>
            <person name="Choi B.S."/>
            <person name="Lim J.S."/>
            <person name="Lee Y.H."/>
            <person name="Choi D."/>
        </authorList>
    </citation>
    <scope>NUCLEOTIDE SEQUENCE [LARGE SCALE GENOMIC DNA]</scope>
    <source>
        <strain evidence="3">cv. CM334</strain>
    </source>
</reference>
<dbReference type="Gramene" id="PHT89031">
    <property type="protein sequence ID" value="PHT89031"/>
    <property type="gene ID" value="T459_04144"/>
</dbReference>
<protein>
    <submittedName>
        <fullName evidence="2">Uncharacterized protein</fullName>
    </submittedName>
</protein>
<dbReference type="Proteomes" id="UP000222542">
    <property type="component" value="Unassembled WGS sequence"/>
</dbReference>
<feature type="compositionally biased region" description="Polar residues" evidence="1">
    <location>
        <begin position="1"/>
        <end position="20"/>
    </location>
</feature>
<dbReference type="AlphaFoldDB" id="A0A2G3A4B7"/>
<sequence>MTRSCLRNNSGSPPITNGFRTRTPMPSPQSQSFCQSCGSILPTSLVYIIPSNRGCSPWRPDVAMITIERGRHSALQIFKGHQNCTKHHVMCNALTATGPYLQLSRFQSGSGAGHASMEYLDAWCVSYVRHVRLGWIPAGEATT</sequence>
<gene>
    <name evidence="2" type="ORF">T459_04144</name>
</gene>
<proteinExistence type="predicted"/>
<evidence type="ECO:0000256" key="1">
    <source>
        <dbReference type="SAM" id="MobiDB-lite"/>
    </source>
</evidence>
<feature type="region of interest" description="Disordered" evidence="1">
    <location>
        <begin position="1"/>
        <end position="30"/>
    </location>
</feature>
<keyword evidence="3" id="KW-1185">Reference proteome</keyword>
<dbReference type="InterPro" id="IPR052997">
    <property type="entry name" value="RRT15-like"/>
</dbReference>
<dbReference type="PANTHER" id="PTHR33047">
    <property type="entry name" value="PROTEIN TAR1"/>
    <property type="match status" value="1"/>
</dbReference>
<organism evidence="2 3">
    <name type="scientific">Capsicum annuum</name>
    <name type="common">Capsicum pepper</name>
    <dbReference type="NCBI Taxonomy" id="4072"/>
    <lineage>
        <taxon>Eukaryota</taxon>
        <taxon>Viridiplantae</taxon>
        <taxon>Streptophyta</taxon>
        <taxon>Embryophyta</taxon>
        <taxon>Tracheophyta</taxon>
        <taxon>Spermatophyta</taxon>
        <taxon>Magnoliopsida</taxon>
        <taxon>eudicotyledons</taxon>
        <taxon>Gunneridae</taxon>
        <taxon>Pentapetalae</taxon>
        <taxon>asterids</taxon>
        <taxon>lamiids</taxon>
        <taxon>Solanales</taxon>
        <taxon>Solanaceae</taxon>
        <taxon>Solanoideae</taxon>
        <taxon>Capsiceae</taxon>
        <taxon>Capsicum</taxon>
    </lineage>
</organism>
<dbReference type="PANTHER" id="PTHR33047:SF42">
    <property type="entry name" value="PROTEIN TAR1"/>
    <property type="match status" value="1"/>
</dbReference>
<name>A0A2G3A4B7_CAPAN</name>
<evidence type="ECO:0000313" key="3">
    <source>
        <dbReference type="Proteomes" id="UP000222542"/>
    </source>
</evidence>